<dbReference type="SUPFAM" id="SSF49764">
    <property type="entry name" value="HSP20-like chaperones"/>
    <property type="match status" value="1"/>
</dbReference>
<sequence>MSLTGYSPLGRSMNRAFDQMFNDDFFRGGVCPYWARIPHERSFDLGSALGGVQNTPEKFAVSVDVSHFKPDEIKVNLNGNELTIEGEHEEKTDQHGTIKRIPSDPSFASSSFPRTRIWILSVLLSLTRAISPSKPPRRLRLSLSREPFTSPEDEWVRYHVLP</sequence>
<dbReference type="GO" id="GO:0009408">
    <property type="term" value="P:response to heat"/>
    <property type="evidence" value="ECO:0007669"/>
    <property type="project" value="TreeGrafter"/>
</dbReference>
<evidence type="ECO:0000313" key="4">
    <source>
        <dbReference type="EMBL" id="GMR54332.1"/>
    </source>
</evidence>
<dbReference type="InterPro" id="IPR002068">
    <property type="entry name" value="A-crystallin/Hsp20_dom"/>
</dbReference>
<dbReference type="PANTHER" id="PTHR45640:SF32">
    <property type="entry name" value="STRESS-INDUCED PROTEIN 1"/>
    <property type="match status" value="1"/>
</dbReference>
<dbReference type="AlphaFoldDB" id="A0AAN5D1B2"/>
<dbReference type="Pfam" id="PF00011">
    <property type="entry name" value="HSP20"/>
    <property type="match status" value="1"/>
</dbReference>
<dbReference type="GO" id="GO:0051082">
    <property type="term" value="F:unfolded protein binding"/>
    <property type="evidence" value="ECO:0007669"/>
    <property type="project" value="TreeGrafter"/>
</dbReference>
<evidence type="ECO:0000256" key="2">
    <source>
        <dbReference type="RuleBase" id="RU003616"/>
    </source>
</evidence>
<dbReference type="Gene3D" id="2.60.40.790">
    <property type="match status" value="1"/>
</dbReference>
<keyword evidence="5" id="KW-1185">Reference proteome</keyword>
<dbReference type="GO" id="GO:0005737">
    <property type="term" value="C:cytoplasm"/>
    <property type="evidence" value="ECO:0007669"/>
    <property type="project" value="TreeGrafter"/>
</dbReference>
<dbReference type="CDD" id="cd06526">
    <property type="entry name" value="metazoan_ACD"/>
    <property type="match status" value="1"/>
</dbReference>
<dbReference type="EMBL" id="BTRK01000005">
    <property type="protein sequence ID" value="GMR54332.1"/>
    <property type="molecule type" value="Genomic_DNA"/>
</dbReference>
<protein>
    <recommendedName>
        <fullName evidence="3">SHSP domain-containing protein</fullName>
    </recommendedName>
</protein>
<feature type="domain" description="SHSP" evidence="3">
    <location>
        <begin position="40"/>
        <end position="162"/>
    </location>
</feature>
<dbReference type="GO" id="GO:0042026">
    <property type="term" value="P:protein refolding"/>
    <property type="evidence" value="ECO:0007669"/>
    <property type="project" value="TreeGrafter"/>
</dbReference>
<dbReference type="GO" id="GO:0005634">
    <property type="term" value="C:nucleus"/>
    <property type="evidence" value="ECO:0007669"/>
    <property type="project" value="TreeGrafter"/>
</dbReference>
<reference evidence="5" key="1">
    <citation type="submission" date="2022-10" db="EMBL/GenBank/DDBJ databases">
        <title>Genome assembly of Pristionchus species.</title>
        <authorList>
            <person name="Yoshida K."/>
            <person name="Sommer R.J."/>
        </authorList>
    </citation>
    <scope>NUCLEOTIDE SEQUENCE [LARGE SCALE GENOMIC DNA]</scope>
    <source>
        <strain evidence="5">RS5460</strain>
    </source>
</reference>
<organism evidence="4 5">
    <name type="scientific">Pristionchus mayeri</name>
    <dbReference type="NCBI Taxonomy" id="1317129"/>
    <lineage>
        <taxon>Eukaryota</taxon>
        <taxon>Metazoa</taxon>
        <taxon>Ecdysozoa</taxon>
        <taxon>Nematoda</taxon>
        <taxon>Chromadorea</taxon>
        <taxon>Rhabditida</taxon>
        <taxon>Rhabditina</taxon>
        <taxon>Diplogasteromorpha</taxon>
        <taxon>Diplogasteroidea</taxon>
        <taxon>Neodiplogasteridae</taxon>
        <taxon>Pristionchus</taxon>
    </lineage>
</organism>
<accession>A0AAN5D1B2</accession>
<dbReference type="PANTHER" id="PTHR45640">
    <property type="entry name" value="HEAT SHOCK PROTEIN HSP-12.2-RELATED"/>
    <property type="match status" value="1"/>
</dbReference>
<dbReference type="InterPro" id="IPR001436">
    <property type="entry name" value="Alpha-crystallin/sHSP_animal"/>
</dbReference>
<comment type="caution">
    <text evidence="4">The sequence shown here is derived from an EMBL/GenBank/DDBJ whole genome shotgun (WGS) entry which is preliminary data.</text>
</comment>
<dbReference type="PROSITE" id="PS01031">
    <property type="entry name" value="SHSP"/>
    <property type="match status" value="1"/>
</dbReference>
<comment type="similarity">
    <text evidence="1 2">Belongs to the small heat shock protein (HSP20) family.</text>
</comment>
<evidence type="ECO:0000313" key="5">
    <source>
        <dbReference type="Proteomes" id="UP001328107"/>
    </source>
</evidence>
<evidence type="ECO:0000259" key="3">
    <source>
        <dbReference type="PROSITE" id="PS01031"/>
    </source>
</evidence>
<evidence type="ECO:0000256" key="1">
    <source>
        <dbReference type="PROSITE-ProRule" id="PRU00285"/>
    </source>
</evidence>
<name>A0AAN5D1B2_9BILA</name>
<dbReference type="InterPro" id="IPR008978">
    <property type="entry name" value="HSP20-like_chaperone"/>
</dbReference>
<dbReference type="Proteomes" id="UP001328107">
    <property type="component" value="Unassembled WGS sequence"/>
</dbReference>
<proteinExistence type="inferred from homology"/>
<dbReference type="GO" id="GO:0036498">
    <property type="term" value="P:IRE1-mediated unfolded protein response"/>
    <property type="evidence" value="ECO:0007669"/>
    <property type="project" value="TreeGrafter"/>
</dbReference>
<gene>
    <name evidence="4" type="ORF">PMAYCL1PPCAC_24527</name>
</gene>